<comment type="caution">
    <text evidence="3">The sequence shown here is derived from an EMBL/GenBank/DDBJ whole genome shotgun (WGS) entry which is preliminary data.</text>
</comment>
<dbReference type="InterPro" id="IPR050267">
    <property type="entry name" value="Anti-sigma-factor_SerPK"/>
</dbReference>
<dbReference type="InterPro" id="IPR036890">
    <property type="entry name" value="HATPase_C_sf"/>
</dbReference>
<keyword evidence="4" id="KW-1185">Reference proteome</keyword>
<keyword evidence="1" id="KW-0808">Transferase</keyword>
<dbReference type="PANTHER" id="PTHR35526:SF3">
    <property type="entry name" value="ANTI-SIGMA-F FACTOR RSBW"/>
    <property type="match status" value="1"/>
</dbReference>
<evidence type="ECO:0000313" key="4">
    <source>
        <dbReference type="Proteomes" id="UP000034196"/>
    </source>
</evidence>
<dbReference type="InterPro" id="IPR003594">
    <property type="entry name" value="HATPase_dom"/>
</dbReference>
<evidence type="ECO:0000256" key="1">
    <source>
        <dbReference type="ARBA" id="ARBA00022527"/>
    </source>
</evidence>
<reference evidence="3" key="1">
    <citation type="submission" date="2016-10" db="EMBL/GenBank/DDBJ databases">
        <title>Genome sequence of Streptomyces mangrovisoli MUSC 149.</title>
        <authorList>
            <person name="Lee L.-H."/>
            <person name="Ser H.-L."/>
        </authorList>
    </citation>
    <scope>NUCLEOTIDE SEQUENCE [LARGE SCALE GENOMIC DNA]</scope>
    <source>
        <strain evidence="3">MUSC 149</strain>
    </source>
</reference>
<proteinExistence type="predicted"/>
<name>A0A1J4NMC4_9ACTN</name>
<dbReference type="Proteomes" id="UP000034196">
    <property type="component" value="Unassembled WGS sequence"/>
</dbReference>
<dbReference type="AlphaFoldDB" id="A0A1J4NMC4"/>
<gene>
    <name evidence="3" type="ORF">WN71_037835</name>
</gene>
<accession>A0A1J4NMC4</accession>
<dbReference type="GO" id="GO:0004674">
    <property type="term" value="F:protein serine/threonine kinase activity"/>
    <property type="evidence" value="ECO:0007669"/>
    <property type="project" value="UniProtKB-KW"/>
</dbReference>
<dbReference type="PANTHER" id="PTHR35526">
    <property type="entry name" value="ANTI-SIGMA-F FACTOR RSBW-RELATED"/>
    <property type="match status" value="1"/>
</dbReference>
<feature type="domain" description="Histidine kinase/HSP90-like ATPase" evidence="2">
    <location>
        <begin position="28"/>
        <end position="143"/>
    </location>
</feature>
<dbReference type="SUPFAM" id="SSF55874">
    <property type="entry name" value="ATPase domain of HSP90 chaperone/DNA topoisomerase II/histidine kinase"/>
    <property type="match status" value="1"/>
</dbReference>
<dbReference type="OrthoDB" id="3852691at2"/>
<sequence>MTPHTASSLLPLAPAHPGRSHWLDLPTHRASVKAARDAVRERLFAWGQPGDLCMDAVLLVSELATNAVLHAAGGTMLCGLVLTGDGCLRLEVHDEEHERIALPDGRPDRDAENGRGLLLVRQIATAWGVRRSTRTTGNAVWAVLRAGG</sequence>
<evidence type="ECO:0000313" key="3">
    <source>
        <dbReference type="EMBL" id="OIJ62772.1"/>
    </source>
</evidence>
<evidence type="ECO:0000259" key="2">
    <source>
        <dbReference type="Pfam" id="PF13581"/>
    </source>
</evidence>
<keyword evidence="1" id="KW-0723">Serine/threonine-protein kinase</keyword>
<protein>
    <recommendedName>
        <fullName evidence="2">Histidine kinase/HSP90-like ATPase domain-containing protein</fullName>
    </recommendedName>
</protein>
<dbReference type="Pfam" id="PF13581">
    <property type="entry name" value="HATPase_c_2"/>
    <property type="match status" value="1"/>
</dbReference>
<organism evidence="3 4">
    <name type="scientific">Streptomyces mangrovisoli</name>
    <dbReference type="NCBI Taxonomy" id="1428628"/>
    <lineage>
        <taxon>Bacteria</taxon>
        <taxon>Bacillati</taxon>
        <taxon>Actinomycetota</taxon>
        <taxon>Actinomycetes</taxon>
        <taxon>Kitasatosporales</taxon>
        <taxon>Streptomycetaceae</taxon>
        <taxon>Streptomyces</taxon>
    </lineage>
</organism>
<dbReference type="Gene3D" id="3.30.565.10">
    <property type="entry name" value="Histidine kinase-like ATPase, C-terminal domain"/>
    <property type="match status" value="1"/>
</dbReference>
<dbReference type="CDD" id="cd16936">
    <property type="entry name" value="HATPase_RsbW-like"/>
    <property type="match status" value="1"/>
</dbReference>
<dbReference type="EMBL" id="LAVA02000140">
    <property type="protein sequence ID" value="OIJ62772.1"/>
    <property type="molecule type" value="Genomic_DNA"/>
</dbReference>
<dbReference type="STRING" id="1428628.WN71_037835"/>
<keyword evidence="1" id="KW-0418">Kinase</keyword>